<sequence length="310" mass="34538">MLMRYALVILLLFGGAQCYFTKHFNNFIIKHYGKEVQKSLERLDVAKNHWGHLGSFGGKLHDGSVIKKRPIIFVHGITQTASAFLSQRHYFIKKGYHISELYATTWGDGGKTLPLDITIKCAFFRQIRRMIEVVVHYTCSKVDIIAWSMGSAVTRKAILGGTCADTNETLGKQPITAYVDTFLTTGGVNHGSERCPLEENICNNVNSMYCDSILLKELNSQKRRYEGTSSFALYSPNDWIIGRKCCGQECGALRNANASIAIAFLSHVTISVGTVQVQYDILDHESYDAKLNASACALNEMLSNEITSNN</sequence>
<name>A0A915BAV5_PARUN</name>
<dbReference type="AlphaFoldDB" id="A0A915BAV5"/>
<reference evidence="3" key="1">
    <citation type="submission" date="2022-11" db="UniProtKB">
        <authorList>
            <consortium name="WormBaseParasite"/>
        </authorList>
    </citation>
    <scope>IDENTIFICATION</scope>
</reference>
<dbReference type="GO" id="GO:0016042">
    <property type="term" value="P:lipid catabolic process"/>
    <property type="evidence" value="ECO:0007669"/>
    <property type="project" value="InterPro"/>
</dbReference>
<dbReference type="GO" id="GO:0016298">
    <property type="term" value="F:lipase activity"/>
    <property type="evidence" value="ECO:0007669"/>
    <property type="project" value="TreeGrafter"/>
</dbReference>
<feature type="chain" id="PRO_5037527789" evidence="1">
    <location>
        <begin position="19"/>
        <end position="310"/>
    </location>
</feature>
<dbReference type="Proteomes" id="UP000887569">
    <property type="component" value="Unplaced"/>
</dbReference>
<feature type="signal peptide" evidence="1">
    <location>
        <begin position="1"/>
        <end position="18"/>
    </location>
</feature>
<evidence type="ECO:0000256" key="1">
    <source>
        <dbReference type="SAM" id="SignalP"/>
    </source>
</evidence>
<accession>A0A915BAV5</accession>
<dbReference type="InterPro" id="IPR002918">
    <property type="entry name" value="Lipase_EstA/Esterase_EstB"/>
</dbReference>
<dbReference type="PANTHER" id="PTHR32015">
    <property type="entry name" value="FASTING INDUCED LIPASE"/>
    <property type="match status" value="1"/>
</dbReference>
<dbReference type="Gene3D" id="3.40.50.1820">
    <property type="entry name" value="alpha/beta hydrolase"/>
    <property type="match status" value="1"/>
</dbReference>
<evidence type="ECO:0000313" key="2">
    <source>
        <dbReference type="Proteomes" id="UP000887569"/>
    </source>
</evidence>
<evidence type="ECO:0000313" key="3">
    <source>
        <dbReference type="WBParaSite" id="PgR031_g079_t01"/>
    </source>
</evidence>
<dbReference type="SUPFAM" id="SSF53474">
    <property type="entry name" value="alpha/beta-Hydrolases"/>
    <property type="match status" value="1"/>
</dbReference>
<dbReference type="Pfam" id="PF01674">
    <property type="entry name" value="Lipase_2"/>
    <property type="match status" value="1"/>
</dbReference>
<dbReference type="WBParaSite" id="PgR031_g079_t01">
    <property type="protein sequence ID" value="PgR031_g079_t01"/>
    <property type="gene ID" value="PgR031_g079"/>
</dbReference>
<proteinExistence type="predicted"/>
<keyword evidence="2" id="KW-1185">Reference proteome</keyword>
<dbReference type="InterPro" id="IPR029058">
    <property type="entry name" value="AB_hydrolase_fold"/>
</dbReference>
<organism evidence="2 3">
    <name type="scientific">Parascaris univalens</name>
    <name type="common">Nematode worm</name>
    <dbReference type="NCBI Taxonomy" id="6257"/>
    <lineage>
        <taxon>Eukaryota</taxon>
        <taxon>Metazoa</taxon>
        <taxon>Ecdysozoa</taxon>
        <taxon>Nematoda</taxon>
        <taxon>Chromadorea</taxon>
        <taxon>Rhabditida</taxon>
        <taxon>Spirurina</taxon>
        <taxon>Ascaridomorpha</taxon>
        <taxon>Ascaridoidea</taxon>
        <taxon>Ascarididae</taxon>
        <taxon>Parascaris</taxon>
    </lineage>
</organism>
<keyword evidence="1" id="KW-0732">Signal</keyword>
<protein>
    <submittedName>
        <fullName evidence="3">Lipase</fullName>
    </submittedName>
</protein>
<dbReference type="PANTHER" id="PTHR32015:SF3">
    <property type="entry name" value="TRIACYLGLYCEROL LIPASE"/>
    <property type="match status" value="1"/>
</dbReference>